<dbReference type="AlphaFoldDB" id="A0A2S9Y7J2"/>
<protein>
    <submittedName>
        <fullName evidence="1">Uncharacterized protein</fullName>
    </submittedName>
</protein>
<dbReference type="Proteomes" id="UP000237968">
    <property type="component" value="Unassembled WGS sequence"/>
</dbReference>
<proteinExistence type="predicted"/>
<name>A0A2S9Y7J2_9BACT</name>
<evidence type="ECO:0000313" key="1">
    <source>
        <dbReference type="EMBL" id="PRQ01069.1"/>
    </source>
</evidence>
<dbReference type="OrthoDB" id="5523021at2"/>
<accession>A0A2S9Y7J2</accession>
<reference evidence="1 2" key="1">
    <citation type="submission" date="2018-03" db="EMBL/GenBank/DDBJ databases">
        <title>Draft Genome Sequences of the Obligatory Marine Myxobacteria Enhygromyxa salina SWB005.</title>
        <authorList>
            <person name="Poehlein A."/>
            <person name="Moghaddam J.A."/>
            <person name="Harms H."/>
            <person name="Alanjari M."/>
            <person name="Koenig G.M."/>
            <person name="Daniel R."/>
            <person name="Schaeberle T.F."/>
        </authorList>
    </citation>
    <scope>NUCLEOTIDE SEQUENCE [LARGE SCALE GENOMIC DNA]</scope>
    <source>
        <strain evidence="1 2">SWB005</strain>
    </source>
</reference>
<comment type="caution">
    <text evidence="1">The sequence shown here is derived from an EMBL/GenBank/DDBJ whole genome shotgun (WGS) entry which is preliminary data.</text>
</comment>
<sequence>MPGKLHQGTLELFRDDPWLAFDLLGLERPVTGTPIDRRAEVERDAPGRPGQVESNYPDLVLVYEDPRRPGVGIAICVEAQGDLDHGKRWTLPYYQAAVAKDHQLQTWVVVVSYSARLSAALAAWKVGPPPMVDVLVLDVNTVPRVVDLDQARRRPTAAVLAAALHGCQGDVEAARVGIRATLELPKDKRDSYTATILAALPEAHKEIVMGELSVEEQEEIWAIERRSGTFLLGRQEGRQEGRRTTLVELILAVLEVRNVPLAPDDEVRIRGCEDLATLERWARLAREVERASALFTDG</sequence>
<keyword evidence="2" id="KW-1185">Reference proteome</keyword>
<dbReference type="EMBL" id="PVNK01000136">
    <property type="protein sequence ID" value="PRQ01069.1"/>
    <property type="molecule type" value="Genomic_DNA"/>
</dbReference>
<evidence type="ECO:0000313" key="2">
    <source>
        <dbReference type="Proteomes" id="UP000237968"/>
    </source>
</evidence>
<gene>
    <name evidence="1" type="ORF">ENSA5_27510</name>
</gene>
<organism evidence="1 2">
    <name type="scientific">Enhygromyxa salina</name>
    <dbReference type="NCBI Taxonomy" id="215803"/>
    <lineage>
        <taxon>Bacteria</taxon>
        <taxon>Pseudomonadati</taxon>
        <taxon>Myxococcota</taxon>
        <taxon>Polyangia</taxon>
        <taxon>Nannocystales</taxon>
        <taxon>Nannocystaceae</taxon>
        <taxon>Enhygromyxa</taxon>
    </lineage>
</organism>
<dbReference type="RefSeq" id="WP_106392138.1">
    <property type="nucleotide sequence ID" value="NZ_PVNK01000136.1"/>
</dbReference>